<dbReference type="OrthoDB" id="7828598at2"/>
<dbReference type="STRING" id="1123029.SAMN02745172_01004"/>
<dbReference type="InterPro" id="IPR009057">
    <property type="entry name" value="Homeodomain-like_sf"/>
</dbReference>
<evidence type="ECO:0000256" key="3">
    <source>
        <dbReference type="SAM" id="MobiDB-lite"/>
    </source>
</evidence>
<dbReference type="EMBL" id="FRXO01000002">
    <property type="protein sequence ID" value="SHO62399.1"/>
    <property type="molecule type" value="Genomic_DNA"/>
</dbReference>
<dbReference type="RefSeq" id="WP_073626251.1">
    <property type="nucleotide sequence ID" value="NZ_FRXO01000002.1"/>
</dbReference>
<keyword evidence="6" id="KW-1185">Reference proteome</keyword>
<sequence>MATDQEKQQVVEALMALAGERPWDRITLPEIAARAGIGLAELRGLFSGRIAILEAFAASIDAKVIEGADPQMAGEPGRDRLFDVVMRRLDLLAPYKAGIAGLARAARGDPGLALHLARIGLVSQHWMLAAAGIENTSTLGRLKAKGLGLAYADVLKVWLDEDDPGLPRTMKALDRSLERGEKAIDKLERACARVAPFVRACRPGKRPQSEPDAGPQVDAA</sequence>
<dbReference type="InterPro" id="IPR001647">
    <property type="entry name" value="HTH_TetR"/>
</dbReference>
<feature type="region of interest" description="Disordered" evidence="3">
    <location>
        <begin position="201"/>
        <end position="220"/>
    </location>
</feature>
<organism evidence="5 6">
    <name type="scientific">Pseudoxanthobacter soli DSM 19599</name>
    <dbReference type="NCBI Taxonomy" id="1123029"/>
    <lineage>
        <taxon>Bacteria</taxon>
        <taxon>Pseudomonadati</taxon>
        <taxon>Pseudomonadota</taxon>
        <taxon>Alphaproteobacteria</taxon>
        <taxon>Hyphomicrobiales</taxon>
        <taxon>Segnochrobactraceae</taxon>
        <taxon>Pseudoxanthobacter</taxon>
    </lineage>
</organism>
<protein>
    <submittedName>
        <fullName evidence="5">Transcriptional regulator, TetR family</fullName>
    </submittedName>
</protein>
<gene>
    <name evidence="5" type="ORF">SAMN02745172_01004</name>
</gene>
<feature type="domain" description="HTH tetR-type" evidence="4">
    <location>
        <begin position="4"/>
        <end position="64"/>
    </location>
</feature>
<evidence type="ECO:0000256" key="1">
    <source>
        <dbReference type="ARBA" id="ARBA00023125"/>
    </source>
</evidence>
<feature type="DNA-binding region" description="H-T-H motif" evidence="2">
    <location>
        <begin position="27"/>
        <end position="46"/>
    </location>
</feature>
<keyword evidence="1 2" id="KW-0238">DNA-binding</keyword>
<evidence type="ECO:0000259" key="4">
    <source>
        <dbReference type="PROSITE" id="PS50977"/>
    </source>
</evidence>
<evidence type="ECO:0000313" key="6">
    <source>
        <dbReference type="Proteomes" id="UP000186406"/>
    </source>
</evidence>
<dbReference type="AlphaFoldDB" id="A0A1M7ZC59"/>
<accession>A0A1M7ZC59</accession>
<dbReference type="Gene3D" id="1.10.357.10">
    <property type="entry name" value="Tetracycline Repressor, domain 2"/>
    <property type="match status" value="1"/>
</dbReference>
<reference evidence="5 6" key="1">
    <citation type="submission" date="2016-12" db="EMBL/GenBank/DDBJ databases">
        <authorList>
            <person name="Song W.-J."/>
            <person name="Kurnit D.M."/>
        </authorList>
    </citation>
    <scope>NUCLEOTIDE SEQUENCE [LARGE SCALE GENOMIC DNA]</scope>
    <source>
        <strain evidence="5 6">DSM 19599</strain>
    </source>
</reference>
<dbReference type="Proteomes" id="UP000186406">
    <property type="component" value="Unassembled WGS sequence"/>
</dbReference>
<proteinExistence type="predicted"/>
<name>A0A1M7ZC59_9HYPH</name>
<evidence type="ECO:0000256" key="2">
    <source>
        <dbReference type="PROSITE-ProRule" id="PRU00335"/>
    </source>
</evidence>
<dbReference type="SUPFAM" id="SSF46689">
    <property type="entry name" value="Homeodomain-like"/>
    <property type="match status" value="1"/>
</dbReference>
<evidence type="ECO:0000313" key="5">
    <source>
        <dbReference type="EMBL" id="SHO62399.1"/>
    </source>
</evidence>
<dbReference type="GO" id="GO:0003677">
    <property type="term" value="F:DNA binding"/>
    <property type="evidence" value="ECO:0007669"/>
    <property type="project" value="UniProtKB-UniRule"/>
</dbReference>
<dbReference type="PROSITE" id="PS50977">
    <property type="entry name" value="HTH_TETR_2"/>
    <property type="match status" value="1"/>
</dbReference>